<feature type="compositionally biased region" description="Basic and acidic residues" evidence="1">
    <location>
        <begin position="9"/>
        <end position="20"/>
    </location>
</feature>
<evidence type="ECO:0000313" key="2">
    <source>
        <dbReference type="EMBL" id="THU62855.1"/>
    </source>
</evidence>
<name>A0A4S8JLV5_MUSBA</name>
<dbReference type="AlphaFoldDB" id="A0A4S8JLV5"/>
<gene>
    <name evidence="2" type="ORF">C4D60_Mb01t09540</name>
</gene>
<dbReference type="EMBL" id="PYDT01000004">
    <property type="protein sequence ID" value="THU62855.1"/>
    <property type="molecule type" value="Genomic_DNA"/>
</dbReference>
<feature type="region of interest" description="Disordered" evidence="1">
    <location>
        <begin position="1"/>
        <end position="66"/>
    </location>
</feature>
<comment type="caution">
    <text evidence="2">The sequence shown here is derived from an EMBL/GenBank/DDBJ whole genome shotgun (WGS) entry which is preliminary data.</text>
</comment>
<evidence type="ECO:0000313" key="3">
    <source>
        <dbReference type="Proteomes" id="UP000317650"/>
    </source>
</evidence>
<evidence type="ECO:0000256" key="1">
    <source>
        <dbReference type="SAM" id="MobiDB-lite"/>
    </source>
</evidence>
<organism evidence="2 3">
    <name type="scientific">Musa balbisiana</name>
    <name type="common">Banana</name>
    <dbReference type="NCBI Taxonomy" id="52838"/>
    <lineage>
        <taxon>Eukaryota</taxon>
        <taxon>Viridiplantae</taxon>
        <taxon>Streptophyta</taxon>
        <taxon>Embryophyta</taxon>
        <taxon>Tracheophyta</taxon>
        <taxon>Spermatophyta</taxon>
        <taxon>Magnoliopsida</taxon>
        <taxon>Liliopsida</taxon>
        <taxon>Zingiberales</taxon>
        <taxon>Musaceae</taxon>
        <taxon>Musa</taxon>
    </lineage>
</organism>
<keyword evidence="3" id="KW-1185">Reference proteome</keyword>
<accession>A0A4S8JLV5</accession>
<protein>
    <submittedName>
        <fullName evidence="2">Uncharacterized protein</fullName>
    </submittedName>
</protein>
<dbReference type="Proteomes" id="UP000317650">
    <property type="component" value="Chromosome 1"/>
</dbReference>
<proteinExistence type="predicted"/>
<sequence length="90" mass="9409">MKKVISVSSRRENDMTEPRSKGCAAAPPPLHPPQHVGAAPRGVGKAAHSLATVGSPGRRGQRNRAHEACVPNSITCSALSATKQRDMADS</sequence>
<reference evidence="2 3" key="1">
    <citation type="journal article" date="2019" name="Nat. Plants">
        <title>Genome sequencing of Musa balbisiana reveals subgenome evolution and function divergence in polyploid bananas.</title>
        <authorList>
            <person name="Yao X."/>
        </authorList>
    </citation>
    <scope>NUCLEOTIDE SEQUENCE [LARGE SCALE GENOMIC DNA]</scope>
    <source>
        <strain evidence="3">cv. DH-PKW</strain>
        <tissue evidence="2">Leaves</tissue>
    </source>
</reference>